<dbReference type="RefSeq" id="WP_262996377.1">
    <property type="nucleotide sequence ID" value="NZ_JAOTJC010000016.1"/>
</dbReference>
<comment type="caution">
    <text evidence="1">The sequence shown here is derived from an EMBL/GenBank/DDBJ whole genome shotgun (WGS) entry which is preliminary data.</text>
</comment>
<reference evidence="2" key="1">
    <citation type="submission" date="2023-07" db="EMBL/GenBank/DDBJ databases">
        <title>Study on multiphase classification of strain Alteromonas salexigens isolated from the Yellow Sea.</title>
        <authorList>
            <person name="Sun L."/>
        </authorList>
    </citation>
    <scope>NUCLEOTIDE SEQUENCE [LARGE SCALE GENOMIC DNA]</scope>
    <source>
        <strain evidence="2">ASW11-19</strain>
    </source>
</reference>
<sequence>MLIIDDYPELKSVFWDWNDKEVDEKTAFEIIEKRWPYIDPENLTHNEKELINKLAKDYGHDLLLVA</sequence>
<organism evidence="1 2">
    <name type="scientific">Alteromonas salexigens</name>
    <dbReference type="NCBI Taxonomy" id="2982530"/>
    <lineage>
        <taxon>Bacteria</taxon>
        <taxon>Pseudomonadati</taxon>
        <taxon>Pseudomonadota</taxon>
        <taxon>Gammaproteobacteria</taxon>
        <taxon>Alteromonadales</taxon>
        <taxon>Alteromonadaceae</taxon>
        <taxon>Alteromonas/Salinimonas group</taxon>
        <taxon>Alteromonas</taxon>
    </lineage>
</organism>
<dbReference type="EMBL" id="JAOTJC010000016">
    <property type="protein sequence ID" value="MCU7556077.1"/>
    <property type="molecule type" value="Genomic_DNA"/>
</dbReference>
<keyword evidence="2" id="KW-1185">Reference proteome</keyword>
<evidence type="ECO:0000313" key="1">
    <source>
        <dbReference type="EMBL" id="MCU7556077.1"/>
    </source>
</evidence>
<dbReference type="Proteomes" id="UP001209257">
    <property type="component" value="Unassembled WGS sequence"/>
</dbReference>
<protein>
    <submittedName>
        <fullName evidence="1">Uncharacterized protein</fullName>
    </submittedName>
</protein>
<evidence type="ECO:0000313" key="2">
    <source>
        <dbReference type="Proteomes" id="UP001209257"/>
    </source>
</evidence>
<accession>A0ABT2VRY8</accession>
<gene>
    <name evidence="1" type="ORF">OCL06_15910</name>
</gene>
<proteinExistence type="predicted"/>
<name>A0ABT2VRY8_9ALTE</name>